<dbReference type="OrthoDB" id="7877072at2"/>
<dbReference type="AlphaFoldDB" id="A0A1H7RPE4"/>
<accession>A0A1H7RPE4</accession>
<organism evidence="2 3">
    <name type="scientific">Jannaschia helgolandensis</name>
    <dbReference type="NCBI Taxonomy" id="188906"/>
    <lineage>
        <taxon>Bacteria</taxon>
        <taxon>Pseudomonadati</taxon>
        <taxon>Pseudomonadota</taxon>
        <taxon>Alphaproteobacteria</taxon>
        <taxon>Rhodobacterales</taxon>
        <taxon>Roseobacteraceae</taxon>
        <taxon>Jannaschia</taxon>
    </lineage>
</organism>
<name>A0A1H7RPE4_9RHOB</name>
<dbReference type="RefSeq" id="WP_092764406.1">
    <property type="nucleotide sequence ID" value="NZ_FNZQ01000007.1"/>
</dbReference>
<evidence type="ECO:0000313" key="2">
    <source>
        <dbReference type="EMBL" id="SEL62073.1"/>
    </source>
</evidence>
<feature type="signal peptide" evidence="1">
    <location>
        <begin position="1"/>
        <end position="23"/>
    </location>
</feature>
<keyword evidence="1" id="KW-0732">Signal</keyword>
<dbReference type="EMBL" id="FNZQ01000007">
    <property type="protein sequence ID" value="SEL62073.1"/>
    <property type="molecule type" value="Genomic_DNA"/>
</dbReference>
<keyword evidence="3" id="KW-1185">Reference proteome</keyword>
<feature type="chain" id="PRO_5011497174" evidence="1">
    <location>
        <begin position="24"/>
        <end position="221"/>
    </location>
</feature>
<reference evidence="2 3" key="1">
    <citation type="submission" date="2016-10" db="EMBL/GenBank/DDBJ databases">
        <authorList>
            <person name="de Groot N.N."/>
        </authorList>
    </citation>
    <scope>NUCLEOTIDE SEQUENCE [LARGE SCALE GENOMIC DNA]</scope>
    <source>
        <strain evidence="2 3">DSM 14858</strain>
    </source>
</reference>
<protein>
    <submittedName>
        <fullName evidence="2">Uncharacterized protein</fullName>
    </submittedName>
</protein>
<evidence type="ECO:0000256" key="1">
    <source>
        <dbReference type="SAM" id="SignalP"/>
    </source>
</evidence>
<sequence>MQKSLAAAVTVALIAIAPSIGHAAVCDYKPSKLFGRVASTMTDTGAGTVSADVTNATVGSYSLIHAQSGSSLLNRAVTGRSVTETVTIASGASGILATLASIATAPVTLIAGAVTAVALGSYEGACYFSVDRVTDSDKILAILQDMERTANPDYFWMETPEDADGPMIYVRDLEDANKLRSYEVSRLYIADGLLKHRDLALNTTIGKVIYTEPVPVEAPAD</sequence>
<evidence type="ECO:0000313" key="3">
    <source>
        <dbReference type="Proteomes" id="UP000199283"/>
    </source>
</evidence>
<proteinExistence type="predicted"/>
<gene>
    <name evidence="2" type="ORF">SAMN04488526_3090</name>
</gene>
<dbReference type="STRING" id="188906.SAMN04488526_3090"/>
<dbReference type="Proteomes" id="UP000199283">
    <property type="component" value="Unassembled WGS sequence"/>
</dbReference>